<dbReference type="EMBL" id="KV441387">
    <property type="protein sequence ID" value="OAF62672.1"/>
    <property type="molecule type" value="Genomic_DNA"/>
</dbReference>
<evidence type="ECO:0000256" key="6">
    <source>
        <dbReference type="ARBA" id="ARBA00035132"/>
    </source>
</evidence>
<dbReference type="GO" id="GO:0005739">
    <property type="term" value="C:mitochondrion"/>
    <property type="evidence" value="ECO:0007669"/>
    <property type="project" value="UniProtKB-SubCell"/>
</dbReference>
<dbReference type="eggNOG" id="KOG4844">
    <property type="taxonomic scope" value="Eukaryota"/>
</dbReference>
<dbReference type="GO" id="GO:0005840">
    <property type="term" value="C:ribosome"/>
    <property type="evidence" value="ECO:0007669"/>
    <property type="project" value="UniProtKB-KW"/>
</dbReference>
<keyword evidence="5" id="KW-0687">Ribonucleoprotein</keyword>
<organism evidence="8">
    <name type="scientific">Pseudogymnoascus destructans</name>
    <dbReference type="NCBI Taxonomy" id="655981"/>
    <lineage>
        <taxon>Eukaryota</taxon>
        <taxon>Fungi</taxon>
        <taxon>Dikarya</taxon>
        <taxon>Ascomycota</taxon>
        <taxon>Pezizomycotina</taxon>
        <taxon>Leotiomycetes</taxon>
        <taxon>Thelebolales</taxon>
        <taxon>Thelebolaceae</taxon>
        <taxon>Pseudogymnoascus</taxon>
    </lineage>
</organism>
<evidence type="ECO:0000256" key="2">
    <source>
        <dbReference type="ARBA" id="ARBA00008970"/>
    </source>
</evidence>
<keyword evidence="4" id="KW-0496">Mitochondrion</keyword>
<comment type="similarity">
    <text evidence="2">Belongs to the mitochondrion-specific ribosomal protein mS33 family.</text>
</comment>
<dbReference type="RefSeq" id="XP_024327944.1">
    <property type="nucleotide sequence ID" value="XM_024464451.1"/>
</dbReference>
<evidence type="ECO:0000256" key="5">
    <source>
        <dbReference type="ARBA" id="ARBA00023274"/>
    </source>
</evidence>
<protein>
    <recommendedName>
        <fullName evidence="6">Small ribosomal subunit protein mS33</fullName>
    </recommendedName>
</protein>
<dbReference type="Pfam" id="PF08293">
    <property type="entry name" value="MRP-S33"/>
    <property type="match status" value="1"/>
</dbReference>
<evidence type="ECO:0000256" key="4">
    <source>
        <dbReference type="ARBA" id="ARBA00023128"/>
    </source>
</evidence>
<reference evidence="8" key="1">
    <citation type="submission" date="2016-03" db="EMBL/GenBank/DDBJ databases">
        <title>Updated assembly of Pseudogymnoascus destructans, the fungus causing white-nose syndrome of bats.</title>
        <authorList>
            <person name="Palmer J.M."/>
            <person name="Drees K.P."/>
            <person name="Foster J.T."/>
            <person name="Lindner D.L."/>
        </authorList>
    </citation>
    <scope>NUCLEOTIDE SEQUENCE [LARGE SCALE GENOMIC DNA]</scope>
    <source>
        <strain evidence="8">20631-21</strain>
    </source>
</reference>
<dbReference type="PANTHER" id="PTHR13362">
    <property type="entry name" value="MITOCHONDRIAL RIBOSOMAL PROTEIN S33"/>
    <property type="match status" value="1"/>
</dbReference>
<evidence type="ECO:0000256" key="1">
    <source>
        <dbReference type="ARBA" id="ARBA00004173"/>
    </source>
</evidence>
<dbReference type="VEuPathDB" id="FungiDB:GMDG_03476"/>
<sequence>MSVARSRVIDLMKTRCRIFSTTFNPEGVRTGNKILRQRLKGPALAAYYPRKVVTINDLRKAYPELKTWDEKEEDRLESVAITKARGKGPPKKKRTAAESKKLKGKKKVTTDEA</sequence>
<keyword evidence="3 8" id="KW-0689">Ribosomal protein</keyword>
<dbReference type="OrthoDB" id="2257454at2759"/>
<dbReference type="GeneID" id="36283857"/>
<gene>
    <name evidence="8" type="primary">RSM27</name>
    <name evidence="8" type="ORF">VC83_00764</name>
</gene>
<comment type="subcellular location">
    <subcellularLocation>
        <location evidence="1">Mitochondrion</location>
    </subcellularLocation>
</comment>
<name>A0A177AMF2_9PEZI</name>
<evidence type="ECO:0000313" key="8">
    <source>
        <dbReference type="EMBL" id="OAF62672.1"/>
    </source>
</evidence>
<accession>A0A177AMF2</accession>
<dbReference type="PANTHER" id="PTHR13362:SF2">
    <property type="entry name" value="SMALL RIBOSOMAL SUBUNIT PROTEIN MS33"/>
    <property type="match status" value="1"/>
</dbReference>
<proteinExistence type="inferred from homology"/>
<dbReference type="InterPro" id="IPR013219">
    <property type="entry name" value="Ribosomal_mS33"/>
</dbReference>
<evidence type="ECO:0000256" key="7">
    <source>
        <dbReference type="SAM" id="MobiDB-lite"/>
    </source>
</evidence>
<dbReference type="GO" id="GO:1990904">
    <property type="term" value="C:ribonucleoprotein complex"/>
    <property type="evidence" value="ECO:0007669"/>
    <property type="project" value="UniProtKB-KW"/>
</dbReference>
<evidence type="ECO:0000256" key="3">
    <source>
        <dbReference type="ARBA" id="ARBA00022980"/>
    </source>
</evidence>
<feature type="compositionally biased region" description="Basic residues" evidence="7">
    <location>
        <begin position="84"/>
        <end position="94"/>
    </location>
</feature>
<dbReference type="Proteomes" id="UP000077154">
    <property type="component" value="Unassembled WGS sequence"/>
</dbReference>
<dbReference type="AlphaFoldDB" id="A0A177AMF2"/>
<feature type="region of interest" description="Disordered" evidence="7">
    <location>
        <begin position="80"/>
        <end position="113"/>
    </location>
</feature>